<evidence type="ECO:0000313" key="1">
    <source>
        <dbReference type="EMBL" id="GIQ85664.1"/>
    </source>
</evidence>
<keyword evidence="2" id="KW-1185">Reference proteome</keyword>
<evidence type="ECO:0000313" key="2">
    <source>
        <dbReference type="Proteomes" id="UP000265618"/>
    </source>
</evidence>
<accession>A0A9K3GJ08</accession>
<dbReference type="Proteomes" id="UP000265618">
    <property type="component" value="Unassembled WGS sequence"/>
</dbReference>
<dbReference type="EMBL" id="BDIP01002064">
    <property type="protein sequence ID" value="GIQ85664.1"/>
    <property type="molecule type" value="Genomic_DNA"/>
</dbReference>
<reference evidence="1 2" key="1">
    <citation type="journal article" date="2018" name="PLoS ONE">
        <title>The draft genome of Kipferlia bialata reveals reductive genome evolution in fornicate parasites.</title>
        <authorList>
            <person name="Tanifuji G."/>
            <person name="Takabayashi S."/>
            <person name="Kume K."/>
            <person name="Takagi M."/>
            <person name="Nakayama T."/>
            <person name="Kamikawa R."/>
            <person name="Inagaki Y."/>
            <person name="Hashimoto T."/>
        </authorList>
    </citation>
    <scope>NUCLEOTIDE SEQUENCE [LARGE SCALE GENOMIC DNA]</scope>
    <source>
        <strain evidence="1">NY0173</strain>
    </source>
</reference>
<proteinExistence type="predicted"/>
<sequence length="382" mass="41766">TKGYVYAIKCSSLGHFGECDCLIPLASRCDTEWELHPHLDAICVPRPHSDACEIMSLLPIRMQMHHIPSMPDECGGDIVGVAVLTPTEILCGEAYAYGDYMCILSLPSSSVTDGFPSLGGPCSLEEVEVPDGVTNDWAFTAVGFDVYAVPNECVTGSSIHRFNHDTKDWTPLDGFTETTECWTSDMSFGLSGCLFILLHCVGPIENSCLWRFCPTDSVWTRLPLPAIMVQTRTDRRERYSLEVFVVTNTTAYFRVTEGNAMFSFNPGAGVEWQCEEPAPEEVTKTACPIVFAAGEYIVAASEEMDGVHIYDPIAGEWVSDPRSIKALLGEKAGAEFTTLVGPYPVMGGNYLVELVTADFTDWMSVCMLDARVSGVTGLPLID</sequence>
<dbReference type="InterPro" id="IPR015915">
    <property type="entry name" value="Kelch-typ_b-propeller"/>
</dbReference>
<protein>
    <submittedName>
        <fullName evidence="1">Uncharacterized protein</fullName>
    </submittedName>
</protein>
<comment type="caution">
    <text evidence="1">The sequence shown here is derived from an EMBL/GenBank/DDBJ whole genome shotgun (WGS) entry which is preliminary data.</text>
</comment>
<feature type="non-terminal residue" evidence="1">
    <location>
        <position position="1"/>
    </location>
</feature>
<dbReference type="AlphaFoldDB" id="A0A9K3GJ08"/>
<gene>
    <name evidence="1" type="ORF">KIPB_007370</name>
</gene>
<dbReference type="SUPFAM" id="SSF117281">
    <property type="entry name" value="Kelch motif"/>
    <property type="match status" value="1"/>
</dbReference>
<dbReference type="Gene3D" id="2.120.10.80">
    <property type="entry name" value="Kelch-type beta propeller"/>
    <property type="match status" value="1"/>
</dbReference>
<name>A0A9K3GJ08_9EUKA</name>
<organism evidence="1 2">
    <name type="scientific">Kipferlia bialata</name>
    <dbReference type="NCBI Taxonomy" id="797122"/>
    <lineage>
        <taxon>Eukaryota</taxon>
        <taxon>Metamonada</taxon>
        <taxon>Carpediemonas-like organisms</taxon>
        <taxon>Kipferlia</taxon>
    </lineage>
</organism>